<feature type="signal peptide" evidence="1">
    <location>
        <begin position="1"/>
        <end position="23"/>
    </location>
</feature>
<feature type="chain" id="PRO_5002907932" evidence="1">
    <location>
        <begin position="24"/>
        <end position="96"/>
    </location>
</feature>
<accession>C1CVL8</accession>
<evidence type="ECO:0000313" key="2">
    <source>
        <dbReference type="EMBL" id="ACO46235.2"/>
    </source>
</evidence>
<reference evidence="2 3" key="1">
    <citation type="journal article" date="2009" name="PLoS Genet.">
        <title>Alliance of proteomics and genomics to unravel the specificities of Sahara bacterium Deinococcus deserti.</title>
        <authorList>
            <person name="de Groot A."/>
            <person name="Dulermo R."/>
            <person name="Ortet P."/>
            <person name="Blanchard L."/>
            <person name="Guerin P."/>
            <person name="Fernandez B."/>
            <person name="Vacherie B."/>
            <person name="Dossat C."/>
            <person name="Jolivet E."/>
            <person name="Siguier P."/>
            <person name="Chandler M."/>
            <person name="Barakat M."/>
            <person name="Dedieu A."/>
            <person name="Barbe V."/>
            <person name="Heulin T."/>
            <person name="Sommer S."/>
            <person name="Achouak W."/>
            <person name="Armengaud J."/>
        </authorList>
    </citation>
    <scope>NUCLEOTIDE SEQUENCE [LARGE SCALE GENOMIC DNA]</scope>
    <source>
        <strain evidence="3">DSM 17065 / CIP 109153 / LMG 22923 / VCD115</strain>
    </source>
</reference>
<evidence type="ECO:0000256" key="1">
    <source>
        <dbReference type="SAM" id="SignalP"/>
    </source>
</evidence>
<organism evidence="2 3">
    <name type="scientific">Deinococcus deserti (strain DSM 17065 / CIP 109153 / LMG 22923 / VCD115)</name>
    <dbReference type="NCBI Taxonomy" id="546414"/>
    <lineage>
        <taxon>Bacteria</taxon>
        <taxon>Thermotogati</taxon>
        <taxon>Deinococcota</taxon>
        <taxon>Deinococci</taxon>
        <taxon>Deinococcales</taxon>
        <taxon>Deinococcaceae</taxon>
        <taxon>Deinococcus</taxon>
    </lineage>
</organism>
<protein>
    <submittedName>
        <fullName evidence="2">Uncharacterized protein</fullName>
    </submittedName>
</protein>
<dbReference type="PaxDb" id="546414-Deide_13068"/>
<evidence type="ECO:0000313" key="3">
    <source>
        <dbReference type="Proteomes" id="UP000002208"/>
    </source>
</evidence>
<keyword evidence="3" id="KW-1185">Reference proteome</keyword>
<dbReference type="EMBL" id="CP001114">
    <property type="protein sequence ID" value="ACO46235.2"/>
    <property type="molecule type" value="Genomic_DNA"/>
</dbReference>
<proteinExistence type="predicted"/>
<gene>
    <name evidence="2" type="ordered locus">Deide_13068</name>
</gene>
<name>C1CVL8_DEIDV</name>
<dbReference type="RefSeq" id="WP_041227166.1">
    <property type="nucleotide sequence ID" value="NC_012526.1"/>
</dbReference>
<dbReference type="Proteomes" id="UP000002208">
    <property type="component" value="Chromosome"/>
</dbReference>
<dbReference type="OrthoDB" id="10017858at2"/>
<dbReference type="AlphaFoldDB" id="C1CVL8"/>
<sequence>MQKLKTFGLALGLFAGGMVLGQAFEGDVGPMINLKPNEAVKRADAIYTEYAGLVGMAKSAVQVSQASDEARVRLEYLQVKQNAEIIRLLGDLKNKK</sequence>
<keyword evidence="1" id="KW-0732">Signal</keyword>
<dbReference type="HOGENOM" id="CLU_2355084_0_0_0"/>
<dbReference type="KEGG" id="ddr:Deide_13068"/>